<evidence type="ECO:0000313" key="6">
    <source>
        <dbReference type="Proteomes" id="UP000182409"/>
    </source>
</evidence>
<feature type="domain" description="Legume lectin" evidence="3">
    <location>
        <begin position="807"/>
        <end position="1008"/>
    </location>
</feature>
<dbReference type="InterPro" id="IPR013517">
    <property type="entry name" value="FG-GAP"/>
</dbReference>
<feature type="signal peptide" evidence="2">
    <location>
        <begin position="1"/>
        <end position="21"/>
    </location>
</feature>
<dbReference type="InterPro" id="IPR028994">
    <property type="entry name" value="Integrin_alpha_N"/>
</dbReference>
<name>A0A1H4JXN5_9BACT</name>
<feature type="domain" description="Bacterial Ig-like" evidence="4">
    <location>
        <begin position="37"/>
        <end position="122"/>
    </location>
</feature>
<dbReference type="InterPro" id="IPR013783">
    <property type="entry name" value="Ig-like_fold"/>
</dbReference>
<organism evidence="5 6">
    <name type="scientific">Terriglobus roseus</name>
    <dbReference type="NCBI Taxonomy" id="392734"/>
    <lineage>
        <taxon>Bacteria</taxon>
        <taxon>Pseudomonadati</taxon>
        <taxon>Acidobacteriota</taxon>
        <taxon>Terriglobia</taxon>
        <taxon>Terriglobales</taxon>
        <taxon>Acidobacteriaceae</taxon>
        <taxon>Terriglobus</taxon>
    </lineage>
</organism>
<dbReference type="InterPro" id="IPR032109">
    <property type="entry name" value="Big_3_5"/>
</dbReference>
<dbReference type="InterPro" id="IPR013320">
    <property type="entry name" value="ConA-like_dom_sf"/>
</dbReference>
<dbReference type="Pfam" id="PF16640">
    <property type="entry name" value="Big_3_5"/>
    <property type="match status" value="1"/>
</dbReference>
<evidence type="ECO:0000256" key="2">
    <source>
        <dbReference type="SAM" id="SignalP"/>
    </source>
</evidence>
<dbReference type="GO" id="GO:0030246">
    <property type="term" value="F:carbohydrate binding"/>
    <property type="evidence" value="ECO:0007669"/>
    <property type="project" value="InterPro"/>
</dbReference>
<keyword evidence="1 2" id="KW-0732">Signal</keyword>
<protein>
    <submittedName>
        <fullName evidence="5">Repeat domain-containing protein</fullName>
    </submittedName>
</protein>
<evidence type="ECO:0000313" key="5">
    <source>
        <dbReference type="EMBL" id="SEB50618.1"/>
    </source>
</evidence>
<feature type="chain" id="PRO_5010367602" evidence="2">
    <location>
        <begin position="22"/>
        <end position="1014"/>
    </location>
</feature>
<evidence type="ECO:0000256" key="1">
    <source>
        <dbReference type="ARBA" id="ARBA00022729"/>
    </source>
</evidence>
<reference evidence="5 6" key="1">
    <citation type="submission" date="2016-10" db="EMBL/GenBank/DDBJ databases">
        <authorList>
            <person name="de Groot N.N."/>
        </authorList>
    </citation>
    <scope>NUCLEOTIDE SEQUENCE [LARGE SCALE GENOMIC DNA]</scope>
    <source>
        <strain evidence="5 6">AB35.6</strain>
    </source>
</reference>
<sequence length="1014" mass="104601">MRRTSSAFLCCLLPAFVLPFACTVQGKAQTTTIFTLSSPGTIAAGTTETLTAQVTDSSNNTIPRGLVRFYDGARLIGTGQIITNGSGPVGRAVIRTRFGAGSHALTAKFAGFTGLGSMSQSVVQMLAVTPSSNPSVPPTYAFSLTRQDYPANQTPPYTLTAKITANTLSIPAGSVTFQDLYGPNGPTPSAIGTVPLVAGPSQNLNYVQGTTPIPNTSLSLFDFNNDGAPDLLSIKSSSNSSSKVLSLALGNGDGTFKAPVAVLTSDSGSPMVADFNADGNFDVIESNILLLGKGDGTFTQTQLPNGSSAAITGDYDHDGNADYAFFSGGSVSLAFGNGDGTFRQPFLSAGSLNTQFPFGNFATADFNGDGIDDIVASTFNNVPNLLVLLSNGDRTFQPFKPVPHDGLNPDNIIPADFNGDGVTDLAYIPTISARPTGATTALFVNLGVGDGTFQPALDVTAGSYAPSAFAIGDFNGDGKLDFSVYSGPGTVFFLFGDGSGKFAADPSIGPFTLTSSGGEVASADLKSDGLLDVVTGSSTLLASATSTATATLSNVMLPGAGQHVFSALYSPDGLTNLTSNTVTLRSDILSTSSDGFTPALGLHLNGSAAFNGNKLRLTDGKQYEAGSAWSPEPLYMGSFTTSFDFQITDPEADGFTLTFQNAAPTALGSAGGELGYNFIPSSVALKFDLFDNRGEGANSIGVYTAGNTLTGPGMVLPSSVSLLTGHIMRADVAYDGYTLNLLLTDMATGASASYRNVMDIPGSIGANRAYVGFTGATGGLTSTIEILNWSYKPGTVSIDTAARFENVGLLLNGTAYIQGGTALSLTQNVQTVPTAQNKAASVWTPSPFDINSFHSTFTFTNDSLGNEPADGFTFALQRSSSSAIGYFGGELGFYLIPNSVALKFDFFDNNGEGANSTGLYPAGVSLTDPTYSVPTNVNILNALHVKADIVYDGTTLTLVLTDPQSGATSTWSKVVNLPAMLGGNTAFYGFTAGTGQLTTALTIESWKLVVGSAQ</sequence>
<dbReference type="InterPro" id="IPR056573">
    <property type="entry name" value="Lectin_L-type_dom"/>
</dbReference>
<dbReference type="Proteomes" id="UP000182409">
    <property type="component" value="Unassembled WGS sequence"/>
</dbReference>
<dbReference type="Gene3D" id="2.60.120.200">
    <property type="match status" value="2"/>
</dbReference>
<dbReference type="Gene3D" id="2.60.40.10">
    <property type="entry name" value="Immunoglobulins"/>
    <property type="match status" value="1"/>
</dbReference>
<dbReference type="Pfam" id="PF00139">
    <property type="entry name" value="Lectin_legB"/>
    <property type="match status" value="2"/>
</dbReference>
<dbReference type="Gene3D" id="2.130.10.130">
    <property type="entry name" value="Integrin alpha, N-terminal"/>
    <property type="match status" value="1"/>
</dbReference>
<dbReference type="Gene3D" id="2.40.128.340">
    <property type="match status" value="1"/>
</dbReference>
<feature type="domain" description="Legume lectin" evidence="3">
    <location>
        <begin position="601"/>
        <end position="792"/>
    </location>
</feature>
<evidence type="ECO:0000259" key="4">
    <source>
        <dbReference type="Pfam" id="PF16640"/>
    </source>
</evidence>
<dbReference type="AlphaFoldDB" id="A0A1H4JXN5"/>
<accession>A0A1H4JXN5</accession>
<dbReference type="Pfam" id="PF13517">
    <property type="entry name" value="FG-GAP_3"/>
    <property type="match status" value="2"/>
</dbReference>
<dbReference type="PANTHER" id="PTHR44103:SF1">
    <property type="entry name" value="PROPROTEIN CONVERTASE P"/>
    <property type="match status" value="1"/>
</dbReference>
<dbReference type="SUPFAM" id="SSF49899">
    <property type="entry name" value="Concanavalin A-like lectins/glucanases"/>
    <property type="match status" value="2"/>
</dbReference>
<dbReference type="InterPro" id="IPR001220">
    <property type="entry name" value="Legume_lectin_dom"/>
</dbReference>
<dbReference type="SUPFAM" id="SSF69318">
    <property type="entry name" value="Integrin alpha N-terminal domain"/>
    <property type="match status" value="2"/>
</dbReference>
<proteinExistence type="predicted"/>
<dbReference type="EMBL" id="FNSD01000001">
    <property type="protein sequence ID" value="SEB50618.1"/>
    <property type="molecule type" value="Genomic_DNA"/>
</dbReference>
<dbReference type="PANTHER" id="PTHR44103">
    <property type="entry name" value="PROPROTEIN CONVERTASE P"/>
    <property type="match status" value="1"/>
</dbReference>
<gene>
    <name evidence="5" type="ORF">SAMN05443244_0861</name>
</gene>
<dbReference type="CDD" id="cd01951">
    <property type="entry name" value="lectin_L-type"/>
    <property type="match status" value="1"/>
</dbReference>
<evidence type="ECO:0000259" key="3">
    <source>
        <dbReference type="Pfam" id="PF00139"/>
    </source>
</evidence>